<sequence>MEVADGKVINSEGHTTLFTANTTVSESDNLFYNEASNESNILGPHVIKLIGLICNNIYIPIVSVFGLVGNMLNIIVLSQHGVKSNSSTVLLFGLSLSDFAFVLTKPLVCLGGIIFYFNEPLGTSVSNLTYCFLHMVTRTFVAISTGLIAVISVERFVAVFFPFKMSQYFTPQNTAVIASLTALSYVFAMSPFYAVFTYKWEYSSIYNTTVATVVPTPFYKQNFDLINLYGGVPLNIYAGPIPLGVVLASGCAISFKLTLNSKQRKSMTHTTQTAVDDSKVMKMLLIVCTVFFVTIFPSTIVHFYLYFSIPDDIFNDPVYITVQYLTEVAYVTNASINFIIYVTVSNKFRARYKKLLCR</sequence>
<comment type="subcellular location">
    <subcellularLocation>
        <location evidence="1">Membrane</location>
        <topology evidence="1">Multi-pass membrane protein</topology>
    </subcellularLocation>
</comment>
<evidence type="ECO:0000259" key="10">
    <source>
        <dbReference type="PROSITE" id="PS50262"/>
    </source>
</evidence>
<feature type="transmembrane region" description="Helical" evidence="9">
    <location>
        <begin position="280"/>
        <end position="304"/>
    </location>
</feature>
<proteinExistence type="inferred from homology"/>
<dbReference type="PRINTS" id="PR00237">
    <property type="entry name" value="GPCRRHODOPSN"/>
</dbReference>
<dbReference type="RefSeq" id="XP_005098971.1">
    <property type="nucleotide sequence ID" value="XM_005098914.3"/>
</dbReference>
<keyword evidence="6 8" id="KW-0675">Receptor</keyword>
<dbReference type="Proteomes" id="UP000694888">
    <property type="component" value="Unplaced"/>
</dbReference>
<feature type="transmembrane region" description="Helical" evidence="9">
    <location>
        <begin position="324"/>
        <end position="344"/>
    </location>
</feature>
<evidence type="ECO:0000256" key="7">
    <source>
        <dbReference type="ARBA" id="ARBA00023224"/>
    </source>
</evidence>
<keyword evidence="4 8" id="KW-0297">G-protein coupled receptor</keyword>
<reference evidence="12" key="1">
    <citation type="submission" date="2025-08" db="UniProtKB">
        <authorList>
            <consortium name="RefSeq"/>
        </authorList>
    </citation>
    <scope>IDENTIFICATION</scope>
</reference>
<evidence type="ECO:0000256" key="9">
    <source>
        <dbReference type="SAM" id="Phobius"/>
    </source>
</evidence>
<feature type="transmembrane region" description="Helical" evidence="9">
    <location>
        <begin position="137"/>
        <end position="163"/>
    </location>
</feature>
<evidence type="ECO:0000256" key="5">
    <source>
        <dbReference type="ARBA" id="ARBA00023136"/>
    </source>
</evidence>
<dbReference type="SUPFAM" id="SSF81321">
    <property type="entry name" value="Family A G protein-coupled receptor-like"/>
    <property type="match status" value="1"/>
</dbReference>
<evidence type="ECO:0000256" key="8">
    <source>
        <dbReference type="RuleBase" id="RU000688"/>
    </source>
</evidence>
<evidence type="ECO:0000256" key="6">
    <source>
        <dbReference type="ARBA" id="ARBA00023170"/>
    </source>
</evidence>
<feature type="domain" description="G-protein coupled receptors family 1 profile" evidence="10">
    <location>
        <begin position="69"/>
        <end position="341"/>
    </location>
</feature>
<dbReference type="Pfam" id="PF00001">
    <property type="entry name" value="7tm_1"/>
    <property type="match status" value="1"/>
</dbReference>
<dbReference type="PANTHER" id="PTHR24243">
    <property type="entry name" value="G-PROTEIN COUPLED RECEPTOR"/>
    <property type="match status" value="1"/>
</dbReference>
<name>A0ABM0JQ76_APLCA</name>
<evidence type="ECO:0000256" key="1">
    <source>
        <dbReference type="ARBA" id="ARBA00004141"/>
    </source>
</evidence>
<keyword evidence="3 9" id="KW-1133">Transmembrane helix</keyword>
<dbReference type="PROSITE" id="PS50262">
    <property type="entry name" value="G_PROTEIN_RECEP_F1_2"/>
    <property type="match status" value="1"/>
</dbReference>
<feature type="transmembrane region" description="Helical" evidence="9">
    <location>
        <begin position="57"/>
        <end position="77"/>
    </location>
</feature>
<comment type="similarity">
    <text evidence="8">Belongs to the G-protein coupled receptor 1 family.</text>
</comment>
<evidence type="ECO:0000256" key="4">
    <source>
        <dbReference type="ARBA" id="ARBA00023040"/>
    </source>
</evidence>
<evidence type="ECO:0000313" key="12">
    <source>
        <dbReference type="RefSeq" id="XP_005098971.1"/>
    </source>
</evidence>
<organism evidence="11 12">
    <name type="scientific">Aplysia californica</name>
    <name type="common">California sea hare</name>
    <dbReference type="NCBI Taxonomy" id="6500"/>
    <lineage>
        <taxon>Eukaryota</taxon>
        <taxon>Metazoa</taxon>
        <taxon>Spiralia</taxon>
        <taxon>Lophotrochozoa</taxon>
        <taxon>Mollusca</taxon>
        <taxon>Gastropoda</taxon>
        <taxon>Heterobranchia</taxon>
        <taxon>Euthyneura</taxon>
        <taxon>Tectipleura</taxon>
        <taxon>Aplysiida</taxon>
        <taxon>Aplysioidea</taxon>
        <taxon>Aplysiidae</taxon>
        <taxon>Aplysia</taxon>
    </lineage>
</organism>
<dbReference type="InterPro" id="IPR000276">
    <property type="entry name" value="GPCR_Rhodpsn"/>
</dbReference>
<dbReference type="InterPro" id="IPR017452">
    <property type="entry name" value="GPCR_Rhodpsn_7TM"/>
</dbReference>
<dbReference type="GeneID" id="101848291"/>
<feature type="transmembrane region" description="Helical" evidence="9">
    <location>
        <begin position="89"/>
        <end position="117"/>
    </location>
</feature>
<evidence type="ECO:0000256" key="3">
    <source>
        <dbReference type="ARBA" id="ARBA00022989"/>
    </source>
</evidence>
<gene>
    <name evidence="12" type="primary">LOC101848291</name>
</gene>
<keyword evidence="2 8" id="KW-0812">Transmembrane</keyword>
<evidence type="ECO:0000256" key="2">
    <source>
        <dbReference type="ARBA" id="ARBA00022692"/>
    </source>
</evidence>
<dbReference type="SMART" id="SM01381">
    <property type="entry name" value="7TM_GPCR_Srsx"/>
    <property type="match status" value="1"/>
</dbReference>
<keyword evidence="11" id="KW-1185">Reference proteome</keyword>
<feature type="transmembrane region" description="Helical" evidence="9">
    <location>
        <begin position="175"/>
        <end position="196"/>
    </location>
</feature>
<protein>
    <submittedName>
        <fullName evidence="12">Lysophosphatidic acid receptor 6-like</fullName>
    </submittedName>
</protein>
<accession>A0ABM0JQ76</accession>
<dbReference type="Gene3D" id="1.20.1070.10">
    <property type="entry name" value="Rhodopsin 7-helix transmembrane proteins"/>
    <property type="match status" value="1"/>
</dbReference>
<evidence type="ECO:0000313" key="11">
    <source>
        <dbReference type="Proteomes" id="UP000694888"/>
    </source>
</evidence>
<keyword evidence="7 8" id="KW-0807">Transducer</keyword>
<keyword evidence="5 9" id="KW-0472">Membrane</keyword>
<dbReference type="PROSITE" id="PS00237">
    <property type="entry name" value="G_PROTEIN_RECEP_F1_1"/>
    <property type="match status" value="1"/>
</dbReference>
<dbReference type="PANTHER" id="PTHR24243:SF233">
    <property type="entry name" value="THYROTROPIN-RELEASING HORMONE RECEPTOR"/>
    <property type="match status" value="1"/>
</dbReference>